<reference evidence="2 3" key="1">
    <citation type="submission" date="2020-03" db="EMBL/GenBank/DDBJ databases">
        <title>Sequencing the genomes of 1000 actinobacteria strains.</title>
        <authorList>
            <person name="Klenk H.-P."/>
        </authorList>
    </citation>
    <scope>NUCLEOTIDE SEQUENCE [LARGE SCALE GENOMIC DNA]</scope>
    <source>
        <strain evidence="2 3">DSM 45685</strain>
    </source>
</reference>
<name>A0A7X5ZRL7_9PSEU</name>
<dbReference type="EMBL" id="JAAOYM010000001">
    <property type="protein sequence ID" value="NIJ12490.1"/>
    <property type="molecule type" value="Genomic_DNA"/>
</dbReference>
<keyword evidence="3" id="KW-1185">Reference proteome</keyword>
<organism evidence="2 3">
    <name type="scientific">Saccharomonospora amisosensis</name>
    <dbReference type="NCBI Taxonomy" id="1128677"/>
    <lineage>
        <taxon>Bacteria</taxon>
        <taxon>Bacillati</taxon>
        <taxon>Actinomycetota</taxon>
        <taxon>Actinomycetes</taxon>
        <taxon>Pseudonocardiales</taxon>
        <taxon>Pseudonocardiaceae</taxon>
        <taxon>Saccharomonospora</taxon>
    </lineage>
</organism>
<protein>
    <submittedName>
        <fullName evidence="2">Uncharacterized protein</fullName>
    </submittedName>
</protein>
<accession>A0A7X5ZRL7</accession>
<evidence type="ECO:0000313" key="3">
    <source>
        <dbReference type="Proteomes" id="UP000545493"/>
    </source>
</evidence>
<dbReference type="Proteomes" id="UP000545493">
    <property type="component" value="Unassembled WGS sequence"/>
</dbReference>
<dbReference type="AlphaFoldDB" id="A0A7X5ZRL7"/>
<comment type="caution">
    <text evidence="2">The sequence shown here is derived from an EMBL/GenBank/DDBJ whole genome shotgun (WGS) entry which is preliminary data.</text>
</comment>
<feature type="transmembrane region" description="Helical" evidence="1">
    <location>
        <begin position="40"/>
        <end position="59"/>
    </location>
</feature>
<evidence type="ECO:0000256" key="1">
    <source>
        <dbReference type="SAM" id="Phobius"/>
    </source>
</evidence>
<sequence>MTLRPAEKAAATLGVAALLSALFALSPGSHLPYDFVQVRGRALVLLVVAGAVAVAGGLLAIRAVVVAAGAAFLAAAIAQLVQLGGNTNWLEGNGSTCSLLLGLGAGLLVVGLVPSRAPDESR</sequence>
<keyword evidence="1" id="KW-0472">Membrane</keyword>
<evidence type="ECO:0000313" key="2">
    <source>
        <dbReference type="EMBL" id="NIJ12490.1"/>
    </source>
</evidence>
<keyword evidence="1" id="KW-1133">Transmembrane helix</keyword>
<proteinExistence type="predicted"/>
<keyword evidence="1" id="KW-0812">Transmembrane</keyword>
<feature type="transmembrane region" description="Helical" evidence="1">
    <location>
        <begin position="93"/>
        <end position="113"/>
    </location>
</feature>
<feature type="transmembrane region" description="Helical" evidence="1">
    <location>
        <begin position="64"/>
        <end position="81"/>
    </location>
</feature>
<dbReference type="RefSeq" id="WP_167171329.1">
    <property type="nucleotide sequence ID" value="NZ_JAAOYM010000001.1"/>
</dbReference>
<gene>
    <name evidence="2" type="ORF">FHU38_002834</name>
</gene>